<dbReference type="CDD" id="cd02205">
    <property type="entry name" value="CBS_pair_SF"/>
    <property type="match status" value="1"/>
</dbReference>
<evidence type="ECO:0000313" key="4">
    <source>
        <dbReference type="EMBL" id="PUA33114.1"/>
    </source>
</evidence>
<protein>
    <recommendedName>
        <fullName evidence="3">CBS domain-containing protein</fullName>
    </recommendedName>
</protein>
<dbReference type="SUPFAM" id="SSF54631">
    <property type="entry name" value="CBS-domain pair"/>
    <property type="match status" value="2"/>
</dbReference>
<dbReference type="Gene3D" id="3.10.580.10">
    <property type="entry name" value="CBS-domain"/>
    <property type="match status" value="3"/>
</dbReference>
<evidence type="ECO:0000256" key="1">
    <source>
        <dbReference type="ARBA" id="ARBA00023122"/>
    </source>
</evidence>
<dbReference type="InterPro" id="IPR046342">
    <property type="entry name" value="CBS_dom_sf"/>
</dbReference>
<feature type="domain" description="CBS" evidence="3">
    <location>
        <begin position="136"/>
        <end position="193"/>
    </location>
</feature>
<dbReference type="PANTHER" id="PTHR43080:SF29">
    <property type="entry name" value="OS02G0818000 PROTEIN"/>
    <property type="match status" value="1"/>
</dbReference>
<dbReference type="AlphaFoldDB" id="A0A2R7Y6G0"/>
<gene>
    <name evidence="4" type="ORF">B7O98_01360</name>
</gene>
<evidence type="ECO:0000259" key="3">
    <source>
        <dbReference type="PROSITE" id="PS51371"/>
    </source>
</evidence>
<dbReference type="InterPro" id="IPR000644">
    <property type="entry name" value="CBS_dom"/>
</dbReference>
<feature type="domain" description="CBS" evidence="3">
    <location>
        <begin position="209"/>
        <end position="263"/>
    </location>
</feature>
<keyword evidence="1 2" id="KW-0129">CBS domain</keyword>
<organism evidence="4 5">
    <name type="scientific">Zestosphaera tikiterensis</name>
    <dbReference type="NCBI Taxonomy" id="1973259"/>
    <lineage>
        <taxon>Archaea</taxon>
        <taxon>Thermoproteota</taxon>
        <taxon>Thermoprotei</taxon>
        <taxon>Desulfurococcales</taxon>
        <taxon>Desulfurococcaceae</taxon>
        <taxon>Zestosphaera</taxon>
    </lineage>
</organism>
<evidence type="ECO:0000313" key="5">
    <source>
        <dbReference type="Proteomes" id="UP000244093"/>
    </source>
</evidence>
<dbReference type="PANTHER" id="PTHR43080">
    <property type="entry name" value="CBS DOMAIN-CONTAINING PROTEIN CBSX3, MITOCHONDRIAL"/>
    <property type="match status" value="1"/>
</dbReference>
<dbReference type="InterPro" id="IPR051257">
    <property type="entry name" value="Diverse_CBS-Domain"/>
</dbReference>
<name>A0A2R7Y6G0_9CREN</name>
<evidence type="ECO:0000256" key="2">
    <source>
        <dbReference type="PROSITE-ProRule" id="PRU00703"/>
    </source>
</evidence>
<dbReference type="Pfam" id="PF00571">
    <property type="entry name" value="CBS"/>
    <property type="match status" value="3"/>
</dbReference>
<dbReference type="PROSITE" id="PS51371">
    <property type="entry name" value="CBS"/>
    <property type="match status" value="3"/>
</dbReference>
<reference evidence="4 5" key="1">
    <citation type="journal article" date="2018" name="Syst. Appl. Microbiol.">
        <title>A new symbiotic nanoarchaeote (Candidatus Nanoclepta minutus) and its host (Zestosphaera tikiterensis gen. nov., sp. nov.) from a New Zealand hot spring.</title>
        <authorList>
            <person name="St John E."/>
            <person name="Liu Y."/>
            <person name="Podar M."/>
            <person name="Stott M.B."/>
            <person name="Meneghin J."/>
            <person name="Chen Z."/>
            <person name="Lagutin K."/>
            <person name="Mitchell K."/>
            <person name="Reysenbach A.L."/>
        </authorList>
    </citation>
    <scope>NUCLEOTIDE SEQUENCE [LARGE SCALE GENOMIC DNA]</scope>
    <source>
        <strain evidence="4">NZ3</strain>
    </source>
</reference>
<dbReference type="EMBL" id="NBVN01000002">
    <property type="protein sequence ID" value="PUA33114.1"/>
    <property type="molecule type" value="Genomic_DNA"/>
</dbReference>
<dbReference type="Proteomes" id="UP000244093">
    <property type="component" value="Unassembled WGS sequence"/>
</dbReference>
<proteinExistence type="predicted"/>
<comment type="caution">
    <text evidence="4">The sequence shown here is derived from an EMBL/GenBank/DDBJ whole genome shotgun (WGS) entry which is preliminary data.</text>
</comment>
<dbReference type="SMART" id="SM00116">
    <property type="entry name" value="CBS"/>
    <property type="match status" value="3"/>
</dbReference>
<sequence>MRIRALMNSRYPKISPNSLLTQARALMRDLGLRMLPVVNEDMNLVGVVRREHVLTLTSTKSDAIVANVMEEPHLVFKPEEEDVKVFKTMIEFDEWYSPVVSEVGNKYLGVISLDAFLREVIRKDTPLHEIKLSDVMSTNVEYVSPEDPVSKVWRKMVELRYSGFPVARNRDLVVVGIITQHDLLKKGYTRIELESESGPRPGPKIKEAMTSPAEVLKPYNKVRDAVSLMVKKDFGRVPIVDDSYKLVGIVDRSDLCLVYLRPR</sequence>
<accession>A0A2R7Y6G0</accession>
<feature type="domain" description="CBS" evidence="3">
    <location>
        <begin position="7"/>
        <end position="64"/>
    </location>
</feature>